<proteinExistence type="predicted"/>
<keyword evidence="2" id="KW-0378">Hydrolase</keyword>
<dbReference type="EC" id="3.5.4.33" evidence="2"/>
<feature type="compositionally biased region" description="Basic residues" evidence="1">
    <location>
        <begin position="84"/>
        <end position="99"/>
    </location>
</feature>
<organism evidence="2">
    <name type="scientific">uncultured Acidimicrobiales bacterium</name>
    <dbReference type="NCBI Taxonomy" id="310071"/>
    <lineage>
        <taxon>Bacteria</taxon>
        <taxon>Bacillati</taxon>
        <taxon>Actinomycetota</taxon>
        <taxon>Acidimicrobiia</taxon>
        <taxon>Acidimicrobiales</taxon>
        <taxon>environmental samples</taxon>
    </lineage>
</organism>
<accession>A0A6J4IWY0</accession>
<dbReference type="GO" id="GO:0052717">
    <property type="term" value="F:tRNA-specific adenosine-34 deaminase activity"/>
    <property type="evidence" value="ECO:0007669"/>
    <property type="project" value="UniProtKB-EC"/>
</dbReference>
<evidence type="ECO:0000313" key="2">
    <source>
        <dbReference type="EMBL" id="CAA9263026.1"/>
    </source>
</evidence>
<dbReference type="EMBL" id="CADCTF010000134">
    <property type="protein sequence ID" value="CAA9263026.1"/>
    <property type="molecule type" value="Genomic_DNA"/>
</dbReference>
<name>A0A6J4IWY0_9ACTN</name>
<protein>
    <submittedName>
        <fullName evidence="2">tRNA-specific adenosine-34 deaminase</fullName>
        <ecNumber evidence="2">3.5.4.33</ecNumber>
    </submittedName>
</protein>
<feature type="compositionally biased region" description="Low complexity" evidence="1">
    <location>
        <begin position="58"/>
        <end position="72"/>
    </location>
</feature>
<feature type="compositionally biased region" description="Basic residues" evidence="1">
    <location>
        <begin position="14"/>
        <end position="37"/>
    </location>
</feature>
<evidence type="ECO:0000256" key="1">
    <source>
        <dbReference type="SAM" id="MobiDB-lite"/>
    </source>
</evidence>
<feature type="region of interest" description="Disordered" evidence="1">
    <location>
        <begin position="1"/>
        <end position="134"/>
    </location>
</feature>
<feature type="non-terminal residue" evidence="2">
    <location>
        <position position="156"/>
    </location>
</feature>
<dbReference type="AlphaFoldDB" id="A0A6J4IWY0"/>
<sequence length="156" mass="16838">DERRGPHGPGPRGGARRPRPRRRAHRGGHGRCRRGGRRPAPQRTRAAGRPHRPRRGARAAGRGSAAGRVAPRGPDPGGDARALPHVRRRLGGRAGRPPRLRSDGSQGRGVRLVDEPVCRPPAQPPGAGDRWRARRGVWRPAPGLLPGTSGTVRYHL</sequence>
<gene>
    <name evidence="2" type="ORF">AVDCRST_MAG50-2869</name>
</gene>
<feature type="compositionally biased region" description="Basic residues" evidence="1">
    <location>
        <begin position="46"/>
        <end position="57"/>
    </location>
</feature>
<reference evidence="2" key="1">
    <citation type="submission" date="2020-02" db="EMBL/GenBank/DDBJ databases">
        <authorList>
            <person name="Meier V. D."/>
        </authorList>
    </citation>
    <scope>NUCLEOTIDE SEQUENCE</scope>
    <source>
        <strain evidence="2">AVDCRST_MAG50</strain>
    </source>
</reference>
<feature type="non-terminal residue" evidence="2">
    <location>
        <position position="1"/>
    </location>
</feature>